<evidence type="ECO:0000256" key="5">
    <source>
        <dbReference type="ARBA" id="ARBA00022990"/>
    </source>
</evidence>
<dbReference type="Gene3D" id="1.10.8.270">
    <property type="entry name" value="putative rabgap domain of human tbc1 domain family member 14 like domains"/>
    <property type="match status" value="1"/>
</dbReference>
<keyword evidence="2" id="KW-0343">GTPase activation</keyword>
<dbReference type="PROSITE" id="PS50086">
    <property type="entry name" value="TBC_RABGAP"/>
    <property type="match status" value="1"/>
</dbReference>
<organism evidence="11 12">
    <name type="scientific">Steinernema glaseri</name>
    <dbReference type="NCBI Taxonomy" id="37863"/>
    <lineage>
        <taxon>Eukaryota</taxon>
        <taxon>Metazoa</taxon>
        <taxon>Ecdysozoa</taxon>
        <taxon>Nematoda</taxon>
        <taxon>Chromadorea</taxon>
        <taxon>Rhabditida</taxon>
        <taxon>Tylenchina</taxon>
        <taxon>Panagrolaimomorpha</taxon>
        <taxon>Strongyloidoidea</taxon>
        <taxon>Steinernematidae</taxon>
        <taxon>Steinernema</taxon>
    </lineage>
</organism>
<evidence type="ECO:0000256" key="9">
    <source>
        <dbReference type="ARBA" id="ARBA00082539"/>
    </source>
</evidence>
<dbReference type="PANTHER" id="PTHR22957:SF645">
    <property type="entry name" value="LD27216P"/>
    <property type="match status" value="1"/>
</dbReference>
<keyword evidence="5" id="KW-0007">Acetylation</keyword>
<dbReference type="GO" id="GO:0005737">
    <property type="term" value="C:cytoplasm"/>
    <property type="evidence" value="ECO:0007669"/>
    <property type="project" value="UniProtKB-SubCell"/>
</dbReference>
<evidence type="ECO:0000256" key="3">
    <source>
        <dbReference type="ARBA" id="ARBA00022490"/>
    </source>
</evidence>
<dbReference type="Pfam" id="PF00566">
    <property type="entry name" value="RabGAP-TBC"/>
    <property type="match status" value="1"/>
</dbReference>
<dbReference type="Gene3D" id="1.10.472.80">
    <property type="entry name" value="Ypt/Rab-GAP domain of gyp1p, domain 3"/>
    <property type="match status" value="1"/>
</dbReference>
<evidence type="ECO:0000256" key="1">
    <source>
        <dbReference type="ARBA" id="ARBA00004496"/>
    </source>
</evidence>
<feature type="domain" description="Rab-GAP TBC" evidence="10">
    <location>
        <begin position="274"/>
        <end position="492"/>
    </location>
</feature>
<reference evidence="12" key="1">
    <citation type="submission" date="2016-11" db="UniProtKB">
        <authorList>
            <consortium name="WormBaseParasite"/>
        </authorList>
    </citation>
    <scope>IDENTIFICATION</scope>
</reference>
<evidence type="ECO:0000313" key="11">
    <source>
        <dbReference type="Proteomes" id="UP000095287"/>
    </source>
</evidence>
<dbReference type="FunFam" id="1.10.472.80:FF:000005">
    <property type="entry name" value="TBC1 domain family member 15"/>
    <property type="match status" value="1"/>
</dbReference>
<dbReference type="WBParaSite" id="L893_g32165.t1">
    <property type="protein sequence ID" value="L893_g32165.t1"/>
    <property type="gene ID" value="L893_g32165"/>
</dbReference>
<evidence type="ECO:0000256" key="8">
    <source>
        <dbReference type="ARBA" id="ARBA00067480"/>
    </source>
</evidence>
<accession>A0A1I8A3B3</accession>
<dbReference type="InterPro" id="IPR021935">
    <property type="entry name" value="SGSM1/2_RBD"/>
</dbReference>
<protein>
    <recommendedName>
        <fullName evidence="8">TBC1 domain family member 15</fullName>
    </recommendedName>
    <alternativeName>
        <fullName evidence="9">GTPase-activating protein RAB7</fullName>
    </alternativeName>
</protein>
<comment type="function">
    <text evidence="6">Acts as a GTPase activating protein for RAB7A. Does not act on RAB4, RAB5 or RAB6.</text>
</comment>
<dbReference type="AlphaFoldDB" id="A0A1I8A3B3"/>
<proteinExistence type="predicted"/>
<evidence type="ECO:0000256" key="7">
    <source>
        <dbReference type="ARBA" id="ARBA00065268"/>
    </source>
</evidence>
<evidence type="ECO:0000259" key="10">
    <source>
        <dbReference type="PROSITE" id="PS50086"/>
    </source>
</evidence>
<comment type="subcellular location">
    <subcellularLocation>
        <location evidence="1">Cytoplasm</location>
    </subcellularLocation>
</comment>
<dbReference type="GO" id="GO:0005096">
    <property type="term" value="F:GTPase activator activity"/>
    <property type="evidence" value="ECO:0007669"/>
    <property type="project" value="UniProtKB-KW"/>
</dbReference>
<dbReference type="SMART" id="SM00164">
    <property type="entry name" value="TBC"/>
    <property type="match status" value="1"/>
</dbReference>
<dbReference type="Proteomes" id="UP000095287">
    <property type="component" value="Unplaced"/>
</dbReference>
<dbReference type="InterPro" id="IPR000195">
    <property type="entry name" value="Rab-GAP-TBC_dom"/>
</dbReference>
<evidence type="ECO:0000256" key="6">
    <source>
        <dbReference type="ARBA" id="ARBA00055283"/>
    </source>
</evidence>
<dbReference type="Pfam" id="PF12068">
    <property type="entry name" value="PH_RBD"/>
    <property type="match status" value="1"/>
</dbReference>
<name>A0A1I8A3B3_9BILA</name>
<evidence type="ECO:0000256" key="4">
    <source>
        <dbReference type="ARBA" id="ARBA00022553"/>
    </source>
</evidence>
<keyword evidence="11" id="KW-1185">Reference proteome</keyword>
<keyword evidence="3" id="KW-0963">Cytoplasm</keyword>
<dbReference type="FunFam" id="1.10.8.270:FF:000005">
    <property type="entry name" value="TBC1 domain family member 15"/>
    <property type="match status" value="1"/>
</dbReference>
<dbReference type="SUPFAM" id="SSF47923">
    <property type="entry name" value="Ypt/Rab-GAP domain of gyp1p"/>
    <property type="match status" value="2"/>
</dbReference>
<dbReference type="PANTHER" id="PTHR22957">
    <property type="entry name" value="TBC1 DOMAIN FAMILY MEMBER GTPASE-ACTIVATING PROTEIN"/>
    <property type="match status" value="1"/>
</dbReference>
<keyword evidence="4" id="KW-0597">Phosphoprotein</keyword>
<evidence type="ECO:0000256" key="2">
    <source>
        <dbReference type="ARBA" id="ARBA00022468"/>
    </source>
</evidence>
<evidence type="ECO:0000313" key="12">
    <source>
        <dbReference type="WBParaSite" id="L893_g32165.t1"/>
    </source>
</evidence>
<comment type="subunit">
    <text evidence="7">Interacts with non-phosphorylated form of RAB8A; phosphorylation of RAB8A at 'Thr-72' disrupts this interaction. Interacts with ARMC12.</text>
</comment>
<sequence length="582" mass="67671">MDNSGSGSNFPDSGSGAVPENFENVTFCLEHVSAKVKDGQEDDVFIQGKLTIVERAYGIFIDWKPVDHDEGGWIFEGEAPNSSGSSAEIDSDLLNIDQNEVTRLQFSVDIKDLRSYQCIEPKNGVPSVKFICKDGTSYIPLFFRKGGLSDFVTNLQRYATLKRSAKDATLVLFTDERAEALEQSVNMLNLNSDFFSDEQIAAIRQLMREQDDMSKLRRFTDDTGFEVLTQLELPPRIEIYRETAVDVKTWNSFKDEQGRIKNVRNLKSLVFRGGLSKELRQEAWKYLLGYYHWDKTSAENAKWRKDRYDYYYKMKLQWLSFTEEQQNNFSDYRDRKALIEKDVARTDRNHSFFMSSQKQEADEASEGNLQKLNNILMTYCMYNFDLGYVQGMSDFLSPILVVMQDEADAFWCFVGLMNRVHKNFEMDQSTVKLRLMQLRDLVMVVNPRLANYFESHESEHMYFCFRWILVEFKREFGFEETMKLWEVLWTDLPCPNFLLLFCVAILDKQTGPIIENKFGLTEILKHINGLSMHIDLEEMLTSAEAIYHQLHASQNKLPRHICSILNLNPDGENNPETTEMKD</sequence>
<dbReference type="InterPro" id="IPR035969">
    <property type="entry name" value="Rab-GAP_TBC_sf"/>
</dbReference>